<dbReference type="InterPro" id="IPR035914">
    <property type="entry name" value="Sperma_CUB_dom_sf"/>
</dbReference>
<dbReference type="Gene3D" id="2.60.120.290">
    <property type="entry name" value="Spermadhesin, CUB domain"/>
    <property type="match status" value="1"/>
</dbReference>
<feature type="chain" id="PRO_5040387679" description="CUB domain-containing protein" evidence="4">
    <location>
        <begin position="21"/>
        <end position="626"/>
    </location>
</feature>
<evidence type="ECO:0000256" key="4">
    <source>
        <dbReference type="SAM" id="SignalP"/>
    </source>
</evidence>
<comment type="caution">
    <text evidence="6">The sequence shown here is derived from an EMBL/GenBank/DDBJ whole genome shotgun (WGS) entry which is preliminary data.</text>
</comment>
<keyword evidence="3" id="KW-1133">Transmembrane helix</keyword>
<feature type="transmembrane region" description="Helical" evidence="3">
    <location>
        <begin position="571"/>
        <end position="594"/>
    </location>
</feature>
<evidence type="ECO:0000256" key="1">
    <source>
        <dbReference type="ARBA" id="ARBA00023157"/>
    </source>
</evidence>
<dbReference type="SUPFAM" id="SSF49854">
    <property type="entry name" value="Spermadhesin, CUB domain"/>
    <property type="match status" value="1"/>
</dbReference>
<keyword evidence="4" id="KW-0732">Signal</keyword>
<organism evidence="6 7">
    <name type="scientific">Caenorhabditis angaria</name>
    <dbReference type="NCBI Taxonomy" id="860376"/>
    <lineage>
        <taxon>Eukaryota</taxon>
        <taxon>Metazoa</taxon>
        <taxon>Ecdysozoa</taxon>
        <taxon>Nematoda</taxon>
        <taxon>Chromadorea</taxon>
        <taxon>Rhabditida</taxon>
        <taxon>Rhabditina</taxon>
        <taxon>Rhabditomorpha</taxon>
        <taxon>Rhabditoidea</taxon>
        <taxon>Rhabditidae</taxon>
        <taxon>Peloderinae</taxon>
        <taxon>Caenorhabditis</taxon>
    </lineage>
</organism>
<dbReference type="PANTHER" id="PTHR39385">
    <property type="entry name" value="PROTEIN CBG20422"/>
    <property type="match status" value="1"/>
</dbReference>
<evidence type="ECO:0000313" key="6">
    <source>
        <dbReference type="EMBL" id="CAI5454412.1"/>
    </source>
</evidence>
<sequence>MVQLSSIILLLFYYVRIVTSCGETYFDENRDSAKLGPHYHDDCEYTIAPHPKKSITLKMALHWSLADIRQFVIDGNETQQFFMFTQNDKNVFHTTPKNVGLQISLKRKYTIAFERIDIQNVCDFPLVILNQNKTVIQKDVVLENSDICWFKVDPTAQNDFDEIIIKTLGDYELKQIDGSFSPFKGSHSFHAKPFFIKLNSKTIANISALKIPKACNCGQKSYDFNETNNTITLRQPGFPSTICPLRNCEYVMSYPYNKNEYILMESKLRFISTRDQMKMKYKNIDYMNLKVETPFSTMMLDTTNLSFTYTSGDEEKYRSFEVNLTRLIIPKECQCSTFNDKIYSTDDEIFLTIPSHCDFMFCHWRIDNPQKKTIRVQISTTDLDDFDMLKFHDKKLEHSYSQTLLKKDRIFETFEPYLHVLFNRSNTTNTVSSQIHIVWKFEIPCSCNNQTIYLNGTKDVILASSGYPTTHCHTQDCLTIITSENGSHIEIFIDDLGLENMHDYLRLYDGNGTQNVIAQLTGSISNKTFSSTGNIMTLHFKTDRNNNDKGFISYVRSKNEVPIKSTSGSHIFILIVISIIVLIVSIILIGSLIYKNRNIWKRKLTNEFVNYNVASESTSIEMTTNQ</sequence>
<keyword evidence="7" id="KW-1185">Reference proteome</keyword>
<dbReference type="PANTHER" id="PTHR39385:SF2">
    <property type="entry name" value="SLIT-LIKE 3 PROTEIN"/>
    <property type="match status" value="1"/>
</dbReference>
<reference evidence="6" key="1">
    <citation type="submission" date="2022-11" db="EMBL/GenBank/DDBJ databases">
        <authorList>
            <person name="Kikuchi T."/>
        </authorList>
    </citation>
    <scope>NUCLEOTIDE SEQUENCE</scope>
    <source>
        <strain evidence="6">PS1010</strain>
    </source>
</reference>
<keyword evidence="3" id="KW-0812">Transmembrane</keyword>
<accession>A0A9P1J187</accession>
<keyword evidence="3" id="KW-0472">Membrane</keyword>
<evidence type="ECO:0000256" key="3">
    <source>
        <dbReference type="SAM" id="Phobius"/>
    </source>
</evidence>
<protein>
    <recommendedName>
        <fullName evidence="5">CUB domain-containing protein</fullName>
    </recommendedName>
</protein>
<gene>
    <name evidence="6" type="ORF">CAMP_LOCUS17049</name>
</gene>
<evidence type="ECO:0000256" key="2">
    <source>
        <dbReference type="PROSITE-ProRule" id="PRU00059"/>
    </source>
</evidence>
<dbReference type="CDD" id="cd00041">
    <property type="entry name" value="CUB"/>
    <property type="match status" value="1"/>
</dbReference>
<keyword evidence="1" id="KW-1015">Disulfide bond</keyword>
<dbReference type="SMART" id="SM00042">
    <property type="entry name" value="CUB"/>
    <property type="match status" value="1"/>
</dbReference>
<dbReference type="Pfam" id="PF00431">
    <property type="entry name" value="CUB"/>
    <property type="match status" value="1"/>
</dbReference>
<feature type="signal peptide" evidence="4">
    <location>
        <begin position="1"/>
        <end position="20"/>
    </location>
</feature>
<dbReference type="Proteomes" id="UP001152747">
    <property type="component" value="Unassembled WGS sequence"/>
</dbReference>
<dbReference type="AlphaFoldDB" id="A0A9P1J187"/>
<dbReference type="PROSITE" id="PS01180">
    <property type="entry name" value="CUB"/>
    <property type="match status" value="1"/>
</dbReference>
<name>A0A9P1J187_9PELO</name>
<evidence type="ECO:0000313" key="7">
    <source>
        <dbReference type="Proteomes" id="UP001152747"/>
    </source>
</evidence>
<dbReference type="EMBL" id="CANHGI010000006">
    <property type="protein sequence ID" value="CAI5454412.1"/>
    <property type="molecule type" value="Genomic_DNA"/>
</dbReference>
<feature type="domain" description="CUB" evidence="5">
    <location>
        <begin position="447"/>
        <end position="558"/>
    </location>
</feature>
<dbReference type="InterPro" id="IPR000859">
    <property type="entry name" value="CUB_dom"/>
</dbReference>
<comment type="caution">
    <text evidence="2">Lacks conserved residue(s) required for the propagation of feature annotation.</text>
</comment>
<proteinExistence type="predicted"/>
<evidence type="ECO:0000259" key="5">
    <source>
        <dbReference type="PROSITE" id="PS01180"/>
    </source>
</evidence>
<dbReference type="OrthoDB" id="5804959at2759"/>